<evidence type="ECO:0000256" key="1">
    <source>
        <dbReference type="ARBA" id="ARBA00001970"/>
    </source>
</evidence>
<dbReference type="PROSITE" id="PS50939">
    <property type="entry name" value="CYTOCHROME_B561"/>
    <property type="match status" value="1"/>
</dbReference>
<keyword evidence="3" id="KW-0813">Transport</keyword>
<feature type="transmembrane region" description="Helical" evidence="12">
    <location>
        <begin position="144"/>
        <end position="163"/>
    </location>
</feature>
<dbReference type="SMART" id="SM00665">
    <property type="entry name" value="B561"/>
    <property type="match status" value="1"/>
</dbReference>
<dbReference type="EMBL" id="CH916372">
    <property type="protein sequence ID" value="EDV98762.1"/>
    <property type="molecule type" value="Genomic_DNA"/>
</dbReference>
<comment type="subcellular location">
    <subcellularLocation>
        <location evidence="2">Membrane</location>
        <topology evidence="2">Multi-pass membrane protein</topology>
    </subcellularLocation>
</comment>
<dbReference type="GO" id="GO:0140575">
    <property type="term" value="F:transmembrane monodehydroascorbate reductase activity"/>
    <property type="evidence" value="ECO:0007669"/>
    <property type="project" value="InterPro"/>
</dbReference>
<dbReference type="AlphaFoldDB" id="B4JPD2"/>
<feature type="domain" description="Cytochrome b561" evidence="13">
    <location>
        <begin position="74"/>
        <end position="268"/>
    </location>
</feature>
<dbReference type="GO" id="GO:0140571">
    <property type="term" value="F:transmembrane ascorbate ferrireductase activity"/>
    <property type="evidence" value="ECO:0007669"/>
    <property type="project" value="UniProtKB-EC"/>
</dbReference>
<protein>
    <recommendedName>
        <fullName evidence="11">ascorbate ferrireductase (transmembrane)</fullName>
        <ecNumber evidence="11">7.2.1.3</ecNumber>
    </recommendedName>
</protein>
<feature type="transmembrane region" description="Helical" evidence="12">
    <location>
        <begin position="104"/>
        <end position="123"/>
    </location>
</feature>
<feature type="transmembrane region" description="Helical" evidence="12">
    <location>
        <begin position="247"/>
        <end position="269"/>
    </location>
</feature>
<dbReference type="PhylomeDB" id="B4JPD2"/>
<comment type="cofactor">
    <cofactor evidence="1">
        <name>heme b</name>
        <dbReference type="ChEBI" id="CHEBI:60344"/>
    </cofactor>
</comment>
<accession>B4JPD2</accession>
<evidence type="ECO:0000256" key="2">
    <source>
        <dbReference type="ARBA" id="ARBA00004141"/>
    </source>
</evidence>
<keyword evidence="15" id="KW-1185">Reference proteome</keyword>
<dbReference type="GO" id="GO:0046872">
    <property type="term" value="F:metal ion binding"/>
    <property type="evidence" value="ECO:0007669"/>
    <property type="project" value="UniProtKB-KW"/>
</dbReference>
<keyword evidence="4" id="KW-0349">Heme</keyword>
<dbReference type="PANTHER" id="PTHR15422:SF43">
    <property type="entry name" value="ASCORBATE FERRIREDUCTASE (TRANSMEMBRANE)"/>
    <property type="match status" value="1"/>
</dbReference>
<evidence type="ECO:0000256" key="4">
    <source>
        <dbReference type="ARBA" id="ARBA00022617"/>
    </source>
</evidence>
<name>B4JPD2_DROGR</name>
<keyword evidence="10 12" id="KW-0472">Membrane</keyword>
<keyword evidence="6" id="KW-0479">Metal-binding</keyword>
<dbReference type="Pfam" id="PF03188">
    <property type="entry name" value="Cytochrom_B561"/>
    <property type="match status" value="1"/>
</dbReference>
<evidence type="ECO:0000256" key="3">
    <source>
        <dbReference type="ARBA" id="ARBA00022448"/>
    </source>
</evidence>
<dbReference type="STRING" id="7222.B4JPD2"/>
<dbReference type="EC" id="7.2.1.3" evidence="11"/>
<evidence type="ECO:0000256" key="7">
    <source>
        <dbReference type="ARBA" id="ARBA00022982"/>
    </source>
</evidence>
<feature type="transmembrane region" description="Helical" evidence="12">
    <location>
        <begin position="73"/>
        <end position="92"/>
    </location>
</feature>
<dbReference type="CDD" id="cd08554">
    <property type="entry name" value="Cyt_b561"/>
    <property type="match status" value="1"/>
</dbReference>
<dbReference type="GO" id="GO:0016020">
    <property type="term" value="C:membrane"/>
    <property type="evidence" value="ECO:0007669"/>
    <property type="project" value="UniProtKB-SubCell"/>
</dbReference>
<evidence type="ECO:0000256" key="11">
    <source>
        <dbReference type="ARBA" id="ARBA00024225"/>
    </source>
</evidence>
<evidence type="ECO:0000313" key="15">
    <source>
        <dbReference type="Proteomes" id="UP000001070"/>
    </source>
</evidence>
<evidence type="ECO:0000313" key="14">
    <source>
        <dbReference type="EMBL" id="EDV98762.1"/>
    </source>
</evidence>
<gene>
    <name evidence="14" type="primary">Dgri\GH13427</name>
    <name evidence="14" type="ORF">Dgri_GH13427</name>
</gene>
<feature type="transmembrane region" description="Helical" evidence="12">
    <location>
        <begin position="175"/>
        <end position="195"/>
    </location>
</feature>
<evidence type="ECO:0000256" key="6">
    <source>
        <dbReference type="ARBA" id="ARBA00022723"/>
    </source>
</evidence>
<dbReference type="PANTHER" id="PTHR15422">
    <property type="entry name" value="OS05G0565100 PROTEIN"/>
    <property type="match status" value="1"/>
</dbReference>
<dbReference type="Proteomes" id="UP000001070">
    <property type="component" value="Unassembled WGS sequence"/>
</dbReference>
<proteinExistence type="predicted"/>
<evidence type="ECO:0000259" key="13">
    <source>
        <dbReference type="PROSITE" id="PS50939"/>
    </source>
</evidence>
<dbReference type="OrthoDB" id="432881at2759"/>
<keyword evidence="5 12" id="KW-0812">Transmembrane</keyword>
<dbReference type="InterPro" id="IPR045150">
    <property type="entry name" value="CYB561D1/2"/>
</dbReference>
<evidence type="ECO:0000256" key="10">
    <source>
        <dbReference type="ARBA" id="ARBA00023136"/>
    </source>
</evidence>
<feature type="transmembrane region" description="Helical" evidence="12">
    <location>
        <begin position="207"/>
        <end position="227"/>
    </location>
</feature>
<dbReference type="HOGENOM" id="CLU_072399_1_0_1"/>
<organism evidence="15">
    <name type="scientific">Drosophila grimshawi</name>
    <name type="common">Hawaiian fruit fly</name>
    <name type="synonym">Idiomyia grimshawi</name>
    <dbReference type="NCBI Taxonomy" id="7222"/>
    <lineage>
        <taxon>Eukaryota</taxon>
        <taxon>Metazoa</taxon>
        <taxon>Ecdysozoa</taxon>
        <taxon>Arthropoda</taxon>
        <taxon>Hexapoda</taxon>
        <taxon>Insecta</taxon>
        <taxon>Pterygota</taxon>
        <taxon>Neoptera</taxon>
        <taxon>Endopterygota</taxon>
        <taxon>Diptera</taxon>
        <taxon>Brachycera</taxon>
        <taxon>Muscomorpha</taxon>
        <taxon>Ephydroidea</taxon>
        <taxon>Drosophilidae</taxon>
        <taxon>Drosophila</taxon>
        <taxon>Hawaiian Drosophila</taxon>
    </lineage>
</organism>
<sequence>MTEHLPSVSSSQQRVVDYGSTTTRAVSRAYPSPDPAQRTASFVFVNESPFYARMSHNSVHGDSQSEPLQRLEFFLNVLNQMCIGFITIYISYLTLRTGLAGTGLHAWLVTIGFSFFMAEGVMVHYGGNVLTNSYKRSTKTTIHWILMILGGGCGAAGALIKMIQNGFLLKSTHGILGLTAFILCLLAMSSGLAALCSMRVKKLITPLLNKAFHNFLGVACFVVALVTQYYGYQTGYFTNRAEADLQVLMKCLTLISLLLSSFGPLKSLYIRVKTISKQL</sequence>
<evidence type="ECO:0000256" key="9">
    <source>
        <dbReference type="ARBA" id="ARBA00023004"/>
    </source>
</evidence>
<evidence type="ECO:0000256" key="8">
    <source>
        <dbReference type="ARBA" id="ARBA00022989"/>
    </source>
</evidence>
<dbReference type="OMA" id="TRTHWIL"/>
<dbReference type="Gene3D" id="1.20.120.1770">
    <property type="match status" value="1"/>
</dbReference>
<evidence type="ECO:0000256" key="12">
    <source>
        <dbReference type="SAM" id="Phobius"/>
    </source>
</evidence>
<dbReference type="InParanoid" id="B4JPD2"/>
<keyword evidence="9" id="KW-0408">Iron</keyword>
<keyword evidence="8 12" id="KW-1133">Transmembrane helix</keyword>
<dbReference type="eggNOG" id="ENOG502S9SJ">
    <property type="taxonomic scope" value="Eukaryota"/>
</dbReference>
<dbReference type="InterPro" id="IPR006593">
    <property type="entry name" value="Cyt_b561/ferric_Rdtase_TM"/>
</dbReference>
<reference evidence="14 15" key="1">
    <citation type="journal article" date="2007" name="Nature">
        <title>Evolution of genes and genomes on the Drosophila phylogeny.</title>
        <authorList>
            <consortium name="Drosophila 12 Genomes Consortium"/>
            <person name="Clark A.G."/>
            <person name="Eisen M.B."/>
            <person name="Smith D.R."/>
            <person name="Bergman C.M."/>
            <person name="Oliver B."/>
            <person name="Markow T.A."/>
            <person name="Kaufman T.C."/>
            <person name="Kellis M."/>
            <person name="Gelbart W."/>
            <person name="Iyer V.N."/>
            <person name="Pollard D.A."/>
            <person name="Sackton T.B."/>
            <person name="Larracuente A.M."/>
            <person name="Singh N.D."/>
            <person name="Abad J.P."/>
            <person name="Abt D.N."/>
            <person name="Adryan B."/>
            <person name="Aguade M."/>
            <person name="Akashi H."/>
            <person name="Anderson W.W."/>
            <person name="Aquadro C.F."/>
            <person name="Ardell D.H."/>
            <person name="Arguello R."/>
            <person name="Artieri C.G."/>
            <person name="Barbash D.A."/>
            <person name="Barker D."/>
            <person name="Barsanti P."/>
            <person name="Batterham P."/>
            <person name="Batzoglou S."/>
            <person name="Begun D."/>
            <person name="Bhutkar A."/>
            <person name="Blanco E."/>
            <person name="Bosak S.A."/>
            <person name="Bradley R.K."/>
            <person name="Brand A.D."/>
            <person name="Brent M.R."/>
            <person name="Brooks A.N."/>
            <person name="Brown R.H."/>
            <person name="Butlin R.K."/>
            <person name="Caggese C."/>
            <person name="Calvi B.R."/>
            <person name="Bernardo de Carvalho A."/>
            <person name="Caspi A."/>
            <person name="Castrezana S."/>
            <person name="Celniker S.E."/>
            <person name="Chang J.L."/>
            <person name="Chapple C."/>
            <person name="Chatterji S."/>
            <person name="Chinwalla A."/>
            <person name="Civetta A."/>
            <person name="Clifton S.W."/>
            <person name="Comeron J.M."/>
            <person name="Costello J.C."/>
            <person name="Coyne J.A."/>
            <person name="Daub J."/>
            <person name="David R.G."/>
            <person name="Delcher A.L."/>
            <person name="Delehaunty K."/>
            <person name="Do C.B."/>
            <person name="Ebling H."/>
            <person name="Edwards K."/>
            <person name="Eickbush T."/>
            <person name="Evans J.D."/>
            <person name="Filipski A."/>
            <person name="Findeiss S."/>
            <person name="Freyhult E."/>
            <person name="Fulton L."/>
            <person name="Fulton R."/>
            <person name="Garcia A.C."/>
            <person name="Gardiner A."/>
            <person name="Garfield D.A."/>
            <person name="Garvin B.E."/>
            <person name="Gibson G."/>
            <person name="Gilbert D."/>
            <person name="Gnerre S."/>
            <person name="Godfrey J."/>
            <person name="Good R."/>
            <person name="Gotea V."/>
            <person name="Gravely B."/>
            <person name="Greenberg A.J."/>
            <person name="Griffiths-Jones S."/>
            <person name="Gross S."/>
            <person name="Guigo R."/>
            <person name="Gustafson E.A."/>
            <person name="Haerty W."/>
            <person name="Hahn M.W."/>
            <person name="Halligan D.L."/>
            <person name="Halpern A.L."/>
            <person name="Halter G.M."/>
            <person name="Han M.V."/>
            <person name="Heger A."/>
            <person name="Hillier L."/>
            <person name="Hinrichs A.S."/>
            <person name="Holmes I."/>
            <person name="Hoskins R.A."/>
            <person name="Hubisz M.J."/>
            <person name="Hultmark D."/>
            <person name="Huntley M.A."/>
            <person name="Jaffe D.B."/>
            <person name="Jagadeeshan S."/>
            <person name="Jeck W.R."/>
            <person name="Johnson J."/>
            <person name="Jones C.D."/>
            <person name="Jordan W.C."/>
            <person name="Karpen G.H."/>
            <person name="Kataoka E."/>
            <person name="Keightley P.D."/>
            <person name="Kheradpour P."/>
            <person name="Kirkness E.F."/>
            <person name="Koerich L.B."/>
            <person name="Kristiansen K."/>
            <person name="Kudrna D."/>
            <person name="Kulathinal R.J."/>
            <person name="Kumar S."/>
            <person name="Kwok R."/>
            <person name="Lander E."/>
            <person name="Langley C.H."/>
            <person name="Lapoint R."/>
            <person name="Lazzaro B.P."/>
            <person name="Lee S.J."/>
            <person name="Levesque L."/>
            <person name="Li R."/>
            <person name="Lin C.F."/>
            <person name="Lin M.F."/>
            <person name="Lindblad-Toh K."/>
            <person name="Llopart A."/>
            <person name="Long M."/>
            <person name="Low L."/>
            <person name="Lozovsky E."/>
            <person name="Lu J."/>
            <person name="Luo M."/>
            <person name="Machado C.A."/>
            <person name="Makalowski W."/>
            <person name="Marzo M."/>
            <person name="Matsuda M."/>
            <person name="Matzkin L."/>
            <person name="McAllister B."/>
            <person name="McBride C.S."/>
            <person name="McKernan B."/>
            <person name="McKernan K."/>
            <person name="Mendez-Lago M."/>
            <person name="Minx P."/>
            <person name="Mollenhauer M.U."/>
            <person name="Montooth K."/>
            <person name="Mount S.M."/>
            <person name="Mu X."/>
            <person name="Myers E."/>
            <person name="Negre B."/>
            <person name="Newfeld S."/>
            <person name="Nielsen R."/>
            <person name="Noor M.A."/>
            <person name="O'Grady P."/>
            <person name="Pachter L."/>
            <person name="Papaceit M."/>
            <person name="Parisi M.J."/>
            <person name="Parisi M."/>
            <person name="Parts L."/>
            <person name="Pedersen J.S."/>
            <person name="Pesole G."/>
            <person name="Phillippy A.M."/>
            <person name="Ponting C.P."/>
            <person name="Pop M."/>
            <person name="Porcelli D."/>
            <person name="Powell J.R."/>
            <person name="Prohaska S."/>
            <person name="Pruitt K."/>
            <person name="Puig M."/>
            <person name="Quesneville H."/>
            <person name="Ram K.R."/>
            <person name="Rand D."/>
            <person name="Rasmussen M.D."/>
            <person name="Reed L.K."/>
            <person name="Reenan R."/>
            <person name="Reily A."/>
            <person name="Remington K.A."/>
            <person name="Rieger T.T."/>
            <person name="Ritchie M.G."/>
            <person name="Robin C."/>
            <person name="Rogers Y.H."/>
            <person name="Rohde C."/>
            <person name="Rozas J."/>
            <person name="Rubenfield M.J."/>
            <person name="Ruiz A."/>
            <person name="Russo S."/>
            <person name="Salzberg S.L."/>
            <person name="Sanchez-Gracia A."/>
            <person name="Saranga D.J."/>
            <person name="Sato H."/>
            <person name="Schaeffer S.W."/>
            <person name="Schatz M.C."/>
            <person name="Schlenke T."/>
            <person name="Schwartz R."/>
            <person name="Segarra C."/>
            <person name="Singh R.S."/>
            <person name="Sirot L."/>
            <person name="Sirota M."/>
            <person name="Sisneros N.B."/>
            <person name="Smith C.D."/>
            <person name="Smith T.F."/>
            <person name="Spieth J."/>
            <person name="Stage D.E."/>
            <person name="Stark A."/>
            <person name="Stephan W."/>
            <person name="Strausberg R.L."/>
            <person name="Strempel S."/>
            <person name="Sturgill D."/>
            <person name="Sutton G."/>
            <person name="Sutton G.G."/>
            <person name="Tao W."/>
            <person name="Teichmann S."/>
            <person name="Tobari Y.N."/>
            <person name="Tomimura Y."/>
            <person name="Tsolas J.M."/>
            <person name="Valente V.L."/>
            <person name="Venter E."/>
            <person name="Venter J.C."/>
            <person name="Vicario S."/>
            <person name="Vieira F.G."/>
            <person name="Vilella A.J."/>
            <person name="Villasante A."/>
            <person name="Walenz B."/>
            <person name="Wang J."/>
            <person name="Wasserman M."/>
            <person name="Watts T."/>
            <person name="Wilson D."/>
            <person name="Wilson R.K."/>
            <person name="Wing R.A."/>
            <person name="Wolfner M.F."/>
            <person name="Wong A."/>
            <person name="Wong G.K."/>
            <person name="Wu C.I."/>
            <person name="Wu G."/>
            <person name="Yamamoto D."/>
            <person name="Yang H.P."/>
            <person name="Yang S.P."/>
            <person name="Yorke J.A."/>
            <person name="Yoshida K."/>
            <person name="Zdobnov E."/>
            <person name="Zhang P."/>
            <person name="Zhang Y."/>
            <person name="Zimin A.V."/>
            <person name="Baldwin J."/>
            <person name="Abdouelleil A."/>
            <person name="Abdulkadir J."/>
            <person name="Abebe A."/>
            <person name="Abera B."/>
            <person name="Abreu J."/>
            <person name="Acer S.C."/>
            <person name="Aftuck L."/>
            <person name="Alexander A."/>
            <person name="An P."/>
            <person name="Anderson E."/>
            <person name="Anderson S."/>
            <person name="Arachi H."/>
            <person name="Azer M."/>
            <person name="Bachantsang P."/>
            <person name="Barry A."/>
            <person name="Bayul T."/>
            <person name="Berlin A."/>
            <person name="Bessette D."/>
            <person name="Bloom T."/>
            <person name="Blye J."/>
            <person name="Boguslavskiy L."/>
            <person name="Bonnet C."/>
            <person name="Boukhgalter B."/>
            <person name="Bourzgui I."/>
            <person name="Brown A."/>
            <person name="Cahill P."/>
            <person name="Channer S."/>
            <person name="Cheshatsang Y."/>
            <person name="Chuda L."/>
            <person name="Citroen M."/>
            <person name="Collymore A."/>
            <person name="Cooke P."/>
            <person name="Costello M."/>
            <person name="D'Aco K."/>
            <person name="Daza R."/>
            <person name="De Haan G."/>
            <person name="DeGray S."/>
            <person name="DeMaso C."/>
            <person name="Dhargay N."/>
            <person name="Dooley K."/>
            <person name="Dooley E."/>
            <person name="Doricent M."/>
            <person name="Dorje P."/>
            <person name="Dorjee K."/>
            <person name="Dupes A."/>
            <person name="Elong R."/>
            <person name="Falk J."/>
            <person name="Farina A."/>
            <person name="Faro S."/>
            <person name="Ferguson D."/>
            <person name="Fisher S."/>
            <person name="Foley C.D."/>
            <person name="Franke A."/>
            <person name="Friedrich D."/>
            <person name="Gadbois L."/>
            <person name="Gearin G."/>
            <person name="Gearin C.R."/>
            <person name="Giannoukos G."/>
            <person name="Goode T."/>
            <person name="Graham J."/>
            <person name="Grandbois E."/>
            <person name="Grewal S."/>
            <person name="Gyaltsen K."/>
            <person name="Hafez N."/>
            <person name="Hagos B."/>
            <person name="Hall J."/>
            <person name="Henson C."/>
            <person name="Hollinger A."/>
            <person name="Honan T."/>
            <person name="Huard M.D."/>
            <person name="Hughes L."/>
            <person name="Hurhula B."/>
            <person name="Husby M.E."/>
            <person name="Kamat A."/>
            <person name="Kanga B."/>
            <person name="Kashin S."/>
            <person name="Khazanovich D."/>
            <person name="Kisner P."/>
            <person name="Lance K."/>
            <person name="Lara M."/>
            <person name="Lee W."/>
            <person name="Lennon N."/>
            <person name="Letendre F."/>
            <person name="LeVine R."/>
            <person name="Lipovsky A."/>
            <person name="Liu X."/>
            <person name="Liu J."/>
            <person name="Liu S."/>
            <person name="Lokyitsang T."/>
            <person name="Lokyitsang Y."/>
            <person name="Lubonja R."/>
            <person name="Lui A."/>
            <person name="MacDonald P."/>
            <person name="Magnisalis V."/>
            <person name="Maru K."/>
            <person name="Matthews C."/>
            <person name="McCusker W."/>
            <person name="McDonough S."/>
            <person name="Mehta T."/>
            <person name="Meldrim J."/>
            <person name="Meneus L."/>
            <person name="Mihai O."/>
            <person name="Mihalev A."/>
            <person name="Mihova T."/>
            <person name="Mittelman R."/>
            <person name="Mlenga V."/>
            <person name="Montmayeur A."/>
            <person name="Mulrain L."/>
            <person name="Navidi A."/>
            <person name="Naylor J."/>
            <person name="Negash T."/>
            <person name="Nguyen T."/>
            <person name="Nguyen N."/>
            <person name="Nicol R."/>
            <person name="Norbu C."/>
            <person name="Norbu N."/>
            <person name="Novod N."/>
            <person name="O'Neill B."/>
            <person name="Osman S."/>
            <person name="Markiewicz E."/>
            <person name="Oyono O.L."/>
            <person name="Patti C."/>
            <person name="Phunkhang P."/>
            <person name="Pierre F."/>
            <person name="Priest M."/>
            <person name="Raghuraman S."/>
            <person name="Rege F."/>
            <person name="Reyes R."/>
            <person name="Rise C."/>
            <person name="Rogov P."/>
            <person name="Ross K."/>
            <person name="Ryan E."/>
            <person name="Settipalli S."/>
            <person name="Shea T."/>
            <person name="Sherpa N."/>
            <person name="Shi L."/>
            <person name="Shih D."/>
            <person name="Sparrow T."/>
            <person name="Spaulding J."/>
            <person name="Stalker J."/>
            <person name="Stange-Thomann N."/>
            <person name="Stavropoulos S."/>
            <person name="Stone C."/>
            <person name="Strader C."/>
            <person name="Tesfaye S."/>
            <person name="Thomson T."/>
            <person name="Thoulutsang Y."/>
            <person name="Thoulutsang D."/>
            <person name="Topham K."/>
            <person name="Topping I."/>
            <person name="Tsamla T."/>
            <person name="Vassiliev H."/>
            <person name="Vo A."/>
            <person name="Wangchuk T."/>
            <person name="Wangdi T."/>
            <person name="Weiand M."/>
            <person name="Wilkinson J."/>
            <person name="Wilson A."/>
            <person name="Yadav S."/>
            <person name="Young G."/>
            <person name="Yu Q."/>
            <person name="Zembek L."/>
            <person name="Zhong D."/>
            <person name="Zimmer A."/>
            <person name="Zwirko Z."/>
            <person name="Jaffe D.B."/>
            <person name="Alvarez P."/>
            <person name="Brockman W."/>
            <person name="Butler J."/>
            <person name="Chin C."/>
            <person name="Gnerre S."/>
            <person name="Grabherr M."/>
            <person name="Kleber M."/>
            <person name="Mauceli E."/>
            <person name="MacCallum I."/>
        </authorList>
    </citation>
    <scope>NUCLEOTIDE SEQUENCE [LARGE SCALE GENOMIC DNA]</scope>
    <source>
        <strain evidence="15">Tucson 15287-2541.00</strain>
    </source>
</reference>
<evidence type="ECO:0000256" key="5">
    <source>
        <dbReference type="ARBA" id="ARBA00022692"/>
    </source>
</evidence>
<keyword evidence="7" id="KW-0249">Electron transport</keyword>